<accession>A0AAD6YFC0</accession>
<dbReference type="EMBL" id="JARJCW010000012">
    <property type="protein sequence ID" value="KAJ7218374.1"/>
    <property type="molecule type" value="Genomic_DNA"/>
</dbReference>
<sequence length="124" mass="13426">MEDIQLASTHRLSARTTHSVELPNGPFITIVPHPSDIETCAKVIPLSASAAPDDTADSRSDKFHNNTNRIAALADATRPWAPWQTLSDFEYTESAVKGLLSEDVIKAQLRVINFLLAKSGPTGS</sequence>
<dbReference type="AlphaFoldDB" id="A0AAD6YFC0"/>
<comment type="caution">
    <text evidence="1">The sequence shown here is derived from an EMBL/GenBank/DDBJ whole genome shotgun (WGS) entry which is preliminary data.</text>
</comment>
<dbReference type="Proteomes" id="UP001219525">
    <property type="component" value="Unassembled WGS sequence"/>
</dbReference>
<evidence type="ECO:0000313" key="1">
    <source>
        <dbReference type="EMBL" id="KAJ7218374.1"/>
    </source>
</evidence>
<name>A0AAD6YFC0_9AGAR</name>
<proteinExistence type="predicted"/>
<protein>
    <submittedName>
        <fullName evidence="1">Uncharacterized protein</fullName>
    </submittedName>
</protein>
<keyword evidence="2" id="KW-1185">Reference proteome</keyword>
<organism evidence="1 2">
    <name type="scientific">Mycena pura</name>
    <dbReference type="NCBI Taxonomy" id="153505"/>
    <lineage>
        <taxon>Eukaryota</taxon>
        <taxon>Fungi</taxon>
        <taxon>Dikarya</taxon>
        <taxon>Basidiomycota</taxon>
        <taxon>Agaricomycotina</taxon>
        <taxon>Agaricomycetes</taxon>
        <taxon>Agaricomycetidae</taxon>
        <taxon>Agaricales</taxon>
        <taxon>Marasmiineae</taxon>
        <taxon>Mycenaceae</taxon>
        <taxon>Mycena</taxon>
    </lineage>
</organism>
<reference evidence="1" key="1">
    <citation type="submission" date="2023-03" db="EMBL/GenBank/DDBJ databases">
        <title>Massive genome expansion in bonnet fungi (Mycena s.s.) driven by repeated elements and novel gene families across ecological guilds.</title>
        <authorList>
            <consortium name="Lawrence Berkeley National Laboratory"/>
            <person name="Harder C.B."/>
            <person name="Miyauchi S."/>
            <person name="Viragh M."/>
            <person name="Kuo A."/>
            <person name="Thoen E."/>
            <person name="Andreopoulos B."/>
            <person name="Lu D."/>
            <person name="Skrede I."/>
            <person name="Drula E."/>
            <person name="Henrissat B."/>
            <person name="Morin E."/>
            <person name="Kohler A."/>
            <person name="Barry K."/>
            <person name="LaButti K."/>
            <person name="Morin E."/>
            <person name="Salamov A."/>
            <person name="Lipzen A."/>
            <person name="Mereny Z."/>
            <person name="Hegedus B."/>
            <person name="Baldrian P."/>
            <person name="Stursova M."/>
            <person name="Weitz H."/>
            <person name="Taylor A."/>
            <person name="Grigoriev I.V."/>
            <person name="Nagy L.G."/>
            <person name="Martin F."/>
            <person name="Kauserud H."/>
        </authorList>
    </citation>
    <scope>NUCLEOTIDE SEQUENCE</scope>
    <source>
        <strain evidence="1">9144</strain>
    </source>
</reference>
<evidence type="ECO:0000313" key="2">
    <source>
        <dbReference type="Proteomes" id="UP001219525"/>
    </source>
</evidence>
<gene>
    <name evidence="1" type="ORF">GGX14DRAFT_560713</name>
</gene>